<dbReference type="PANTHER" id="PTHR13710">
    <property type="entry name" value="DNA HELICASE RECQ FAMILY MEMBER"/>
    <property type="match status" value="1"/>
</dbReference>
<organism evidence="15 16">
    <name type="scientific">Gemmata massiliana</name>
    <dbReference type="NCBI Taxonomy" id="1210884"/>
    <lineage>
        <taxon>Bacteria</taxon>
        <taxon>Pseudomonadati</taxon>
        <taxon>Planctomycetota</taxon>
        <taxon>Planctomycetia</taxon>
        <taxon>Gemmatales</taxon>
        <taxon>Gemmataceae</taxon>
        <taxon>Gemmata</taxon>
    </lineage>
</organism>
<dbReference type="Pfam" id="PF16124">
    <property type="entry name" value="RecQ_Zn_bind"/>
    <property type="match status" value="1"/>
</dbReference>
<evidence type="ECO:0000256" key="9">
    <source>
        <dbReference type="ARBA" id="ARBA00034617"/>
    </source>
</evidence>
<dbReference type="RefSeq" id="WP_162672236.1">
    <property type="nucleotide sequence ID" value="NZ_LR593886.1"/>
</dbReference>
<dbReference type="EC" id="5.6.2.4" evidence="10"/>
<dbReference type="SUPFAM" id="SSF52540">
    <property type="entry name" value="P-loop containing nucleoside triphosphate hydrolases"/>
    <property type="match status" value="1"/>
</dbReference>
<dbReference type="SMART" id="SM00487">
    <property type="entry name" value="DEXDc"/>
    <property type="match status" value="1"/>
</dbReference>
<dbReference type="InterPro" id="IPR001650">
    <property type="entry name" value="Helicase_C-like"/>
</dbReference>
<keyword evidence="16" id="KW-1185">Reference proteome</keyword>
<dbReference type="InterPro" id="IPR014001">
    <property type="entry name" value="Helicase_ATP-bd"/>
</dbReference>
<dbReference type="NCBIfam" id="TIGR00614">
    <property type="entry name" value="recQ_fam"/>
    <property type="match status" value="1"/>
</dbReference>
<evidence type="ECO:0000259" key="14">
    <source>
        <dbReference type="PROSITE" id="PS51194"/>
    </source>
</evidence>
<dbReference type="Pfam" id="PF00271">
    <property type="entry name" value="Helicase_C"/>
    <property type="match status" value="1"/>
</dbReference>
<dbReference type="PROSITE" id="PS51192">
    <property type="entry name" value="HELICASE_ATP_BIND_1"/>
    <property type="match status" value="1"/>
</dbReference>
<dbReference type="Pfam" id="PF00270">
    <property type="entry name" value="DEAD"/>
    <property type="match status" value="1"/>
</dbReference>
<keyword evidence="4" id="KW-0378">Hydrolase</keyword>
<dbReference type="InterPro" id="IPR032284">
    <property type="entry name" value="RecQ_Zn-bd"/>
</dbReference>
<gene>
    <name evidence="15" type="ORF">SOIL9_81000</name>
</gene>
<dbReference type="Proteomes" id="UP000464178">
    <property type="component" value="Chromosome"/>
</dbReference>
<keyword evidence="2" id="KW-0479">Metal-binding</keyword>
<dbReference type="GO" id="GO:0030894">
    <property type="term" value="C:replisome"/>
    <property type="evidence" value="ECO:0007669"/>
    <property type="project" value="TreeGrafter"/>
</dbReference>
<dbReference type="EMBL" id="LR593886">
    <property type="protein sequence ID" value="VTS00689.1"/>
    <property type="molecule type" value="Genomic_DNA"/>
</dbReference>
<keyword evidence="8" id="KW-0413">Isomerase</keyword>
<feature type="domain" description="Helicase ATP-binding" evidence="13">
    <location>
        <begin position="34"/>
        <end position="202"/>
    </location>
</feature>
<dbReference type="GO" id="GO:0006281">
    <property type="term" value="P:DNA repair"/>
    <property type="evidence" value="ECO:0007669"/>
    <property type="project" value="TreeGrafter"/>
</dbReference>
<comment type="similarity">
    <text evidence="1">Belongs to the helicase family. RecQ subfamily.</text>
</comment>
<keyword evidence="6" id="KW-0067">ATP-binding</keyword>
<keyword evidence="7" id="KW-0238">DNA-binding</keyword>
<dbReference type="GO" id="GO:0003677">
    <property type="term" value="F:DNA binding"/>
    <property type="evidence" value="ECO:0007669"/>
    <property type="project" value="UniProtKB-KW"/>
</dbReference>
<dbReference type="GO" id="GO:0043138">
    <property type="term" value="F:3'-5' DNA helicase activity"/>
    <property type="evidence" value="ECO:0007669"/>
    <property type="project" value="UniProtKB-EC"/>
</dbReference>
<evidence type="ECO:0000259" key="13">
    <source>
        <dbReference type="PROSITE" id="PS51192"/>
    </source>
</evidence>
<feature type="domain" description="Helicase C-terminal" evidence="14">
    <location>
        <begin position="229"/>
        <end position="395"/>
    </location>
</feature>
<evidence type="ECO:0000256" key="3">
    <source>
        <dbReference type="ARBA" id="ARBA00022741"/>
    </source>
</evidence>
<dbReference type="PANTHER" id="PTHR13710:SF105">
    <property type="entry name" value="ATP-DEPENDENT DNA HELICASE Q1"/>
    <property type="match status" value="1"/>
</dbReference>
<dbReference type="AlphaFoldDB" id="A0A6P2DGK6"/>
<evidence type="ECO:0000256" key="4">
    <source>
        <dbReference type="ARBA" id="ARBA00022801"/>
    </source>
</evidence>
<evidence type="ECO:0000313" key="16">
    <source>
        <dbReference type="Proteomes" id="UP000464178"/>
    </source>
</evidence>
<protein>
    <recommendedName>
        <fullName evidence="11">ATP-dependent DNA helicase RecQ</fullName>
        <ecNumber evidence="10">5.6.2.4</ecNumber>
    </recommendedName>
    <alternativeName>
        <fullName evidence="12">DNA 3'-5' helicase RecQ</fullName>
    </alternativeName>
</protein>
<evidence type="ECO:0000256" key="11">
    <source>
        <dbReference type="ARBA" id="ARBA00044535"/>
    </source>
</evidence>
<proteinExistence type="inferred from homology"/>
<dbReference type="GO" id="GO:0009378">
    <property type="term" value="F:four-way junction helicase activity"/>
    <property type="evidence" value="ECO:0007669"/>
    <property type="project" value="TreeGrafter"/>
</dbReference>
<dbReference type="InterPro" id="IPR027417">
    <property type="entry name" value="P-loop_NTPase"/>
</dbReference>
<dbReference type="SMART" id="SM00490">
    <property type="entry name" value="HELICc"/>
    <property type="match status" value="1"/>
</dbReference>
<dbReference type="Gene3D" id="3.40.50.300">
    <property type="entry name" value="P-loop containing nucleotide triphosphate hydrolases"/>
    <property type="match status" value="2"/>
</dbReference>
<keyword evidence="3" id="KW-0547">Nucleotide-binding</keyword>
<dbReference type="GO" id="GO:0006310">
    <property type="term" value="P:DNA recombination"/>
    <property type="evidence" value="ECO:0007669"/>
    <property type="project" value="InterPro"/>
</dbReference>
<dbReference type="GO" id="GO:0043590">
    <property type="term" value="C:bacterial nucleoid"/>
    <property type="evidence" value="ECO:0007669"/>
    <property type="project" value="TreeGrafter"/>
</dbReference>
<comment type="catalytic activity">
    <reaction evidence="9">
        <text>Couples ATP hydrolysis with the unwinding of duplex DNA by translocating in the 3'-5' direction.</text>
        <dbReference type="EC" id="5.6.2.4"/>
    </reaction>
</comment>
<accession>A0A6P2DGK6</accession>
<evidence type="ECO:0000256" key="10">
    <source>
        <dbReference type="ARBA" id="ARBA00034808"/>
    </source>
</evidence>
<name>A0A6P2DGK6_9BACT</name>
<keyword evidence="5 15" id="KW-0347">Helicase</keyword>
<evidence type="ECO:0000256" key="12">
    <source>
        <dbReference type="ARBA" id="ARBA00044550"/>
    </source>
</evidence>
<evidence type="ECO:0000256" key="5">
    <source>
        <dbReference type="ARBA" id="ARBA00022806"/>
    </source>
</evidence>
<evidence type="ECO:0000256" key="6">
    <source>
        <dbReference type="ARBA" id="ARBA00022840"/>
    </source>
</evidence>
<evidence type="ECO:0000313" key="15">
    <source>
        <dbReference type="EMBL" id="VTS00689.1"/>
    </source>
</evidence>
<dbReference type="PROSITE" id="PS51194">
    <property type="entry name" value="HELICASE_CTER"/>
    <property type="match status" value="1"/>
</dbReference>
<sequence>MSALPPTVTARALREKLRAHFGFRQFRPGQLEAVRCAMAGRDVLIVMPTGSGKSLCFQLPALELEGTTIVVSPLISLMKDQADALRAKGVGVAVVNSTLSAAERQRAEEDIVSGRAEFVYTTPEQLANPELRAVLKRVPIDLFVVDEAHCVSQWGHDFRPDFLALGRAIDDLGRPPVLALTATATPDVIEDVLARLGIPGADVVHTGFYRPNLTLDVIPAAGDREKRALLRKVLDRADGPAIVYAATVRAVEALAEHLVGGGTDVAAYHGRLPPKKRAAAQDAFMSGAVRTMVATSAFGLGIDKPDVRAVVHYQMPGTVEAFYQEFGRAGRDGGPARCVLLYDPADQKLQRFFGRGRYPDDTDLVNAYRTLERAPGGATLAELLAISPLPKTKLKLCLDLLAGRGVARAAGARYELVARGLDRDQVARQGRTYREREERDRAKLQTLIGYSEGRSCRWHAVLNYFDAGTELATPKCGHCDRC</sequence>
<dbReference type="CDD" id="cd17920">
    <property type="entry name" value="DEXHc_RecQ"/>
    <property type="match status" value="1"/>
</dbReference>
<evidence type="ECO:0000256" key="2">
    <source>
        <dbReference type="ARBA" id="ARBA00022723"/>
    </source>
</evidence>
<dbReference type="KEGG" id="gms:SOIL9_81000"/>
<evidence type="ECO:0000256" key="8">
    <source>
        <dbReference type="ARBA" id="ARBA00023235"/>
    </source>
</evidence>
<dbReference type="InterPro" id="IPR011545">
    <property type="entry name" value="DEAD/DEAH_box_helicase_dom"/>
</dbReference>
<dbReference type="FunFam" id="3.40.50.300:FF:001389">
    <property type="entry name" value="ATP-dependent DNA helicase RecQ"/>
    <property type="match status" value="1"/>
</dbReference>
<evidence type="ECO:0000256" key="7">
    <source>
        <dbReference type="ARBA" id="ARBA00023125"/>
    </source>
</evidence>
<dbReference type="InterPro" id="IPR004589">
    <property type="entry name" value="DNA_helicase_ATP-dep_RecQ"/>
</dbReference>
<dbReference type="GO" id="GO:0046872">
    <property type="term" value="F:metal ion binding"/>
    <property type="evidence" value="ECO:0007669"/>
    <property type="project" value="UniProtKB-KW"/>
</dbReference>
<dbReference type="GO" id="GO:0016787">
    <property type="term" value="F:hydrolase activity"/>
    <property type="evidence" value="ECO:0007669"/>
    <property type="project" value="UniProtKB-KW"/>
</dbReference>
<dbReference type="GO" id="GO:0005524">
    <property type="term" value="F:ATP binding"/>
    <property type="evidence" value="ECO:0007669"/>
    <property type="project" value="UniProtKB-KW"/>
</dbReference>
<dbReference type="GO" id="GO:0005737">
    <property type="term" value="C:cytoplasm"/>
    <property type="evidence" value="ECO:0007669"/>
    <property type="project" value="TreeGrafter"/>
</dbReference>
<reference evidence="15 16" key="1">
    <citation type="submission" date="2019-05" db="EMBL/GenBank/DDBJ databases">
        <authorList>
            <consortium name="Science for Life Laboratories"/>
        </authorList>
    </citation>
    <scope>NUCLEOTIDE SEQUENCE [LARGE SCALE GENOMIC DNA]</scope>
    <source>
        <strain evidence="15">Soil9</strain>
    </source>
</reference>
<evidence type="ECO:0000256" key="1">
    <source>
        <dbReference type="ARBA" id="ARBA00005446"/>
    </source>
</evidence>